<evidence type="ECO:0000313" key="3">
    <source>
        <dbReference type="EMBL" id="HEN41505.1"/>
    </source>
</evidence>
<dbReference type="InterPro" id="IPR036291">
    <property type="entry name" value="NAD(P)-bd_dom_sf"/>
</dbReference>
<accession>A0A831UBH9</accession>
<feature type="domain" description="NAD-dependent epimerase/dehydratase" evidence="2">
    <location>
        <begin position="3"/>
        <end position="212"/>
    </location>
</feature>
<organism evidence="3">
    <name type="scientific">Geobacter metallireducens</name>
    <dbReference type="NCBI Taxonomy" id="28232"/>
    <lineage>
        <taxon>Bacteria</taxon>
        <taxon>Pseudomonadati</taxon>
        <taxon>Thermodesulfobacteriota</taxon>
        <taxon>Desulfuromonadia</taxon>
        <taxon>Geobacterales</taxon>
        <taxon>Geobacteraceae</taxon>
        <taxon>Geobacter</taxon>
    </lineage>
</organism>
<sequence>MRVLITGATGFLGSHIVRTLLVQGSEVSILKRRESSLARIGDLLPKVDSYDIEETRLEDIFSHGTKYDAIVHAATCYGRNGESVTEIVKSNVGFPVRLLEAAISGGVGSFLNADTSLPPLLNAYALSKQQFSDWGRFLGSQGRIRFINLKLEHFYGPGDDPGKFISQVITGCVTNAPEIRLTKGEQKRDFIFIDDVVSAFLLLLARTDAGGLGFHEYEVGFGEAVTIRSFVETVHRLAGSATNLNFGAVPYRSGEVMESRADITPLKNLGWQPRVSLRDGLRKIIEDELKRKRER</sequence>
<dbReference type="SUPFAM" id="SSF51735">
    <property type="entry name" value="NAD(P)-binding Rossmann-fold domains"/>
    <property type="match status" value="1"/>
</dbReference>
<evidence type="ECO:0000259" key="2">
    <source>
        <dbReference type="Pfam" id="PF01370"/>
    </source>
</evidence>
<protein>
    <submittedName>
        <fullName evidence="3">SDR family epimerase/dehydratase</fullName>
    </submittedName>
</protein>
<dbReference type="EMBL" id="DSOV01000011">
    <property type="protein sequence ID" value="HEN41505.1"/>
    <property type="molecule type" value="Genomic_DNA"/>
</dbReference>
<comment type="caution">
    <text evidence="3">The sequence shown here is derived from an EMBL/GenBank/DDBJ whole genome shotgun (WGS) entry which is preliminary data.</text>
</comment>
<proteinExistence type="inferred from homology"/>
<reference evidence="3" key="1">
    <citation type="journal article" date="2020" name="mSystems">
        <title>Genome- and Community-Level Interaction Insights into Carbon Utilization and Element Cycling Functions of Hydrothermarchaeota in Hydrothermal Sediment.</title>
        <authorList>
            <person name="Zhou Z."/>
            <person name="Liu Y."/>
            <person name="Xu W."/>
            <person name="Pan J."/>
            <person name="Luo Z.H."/>
            <person name="Li M."/>
        </authorList>
    </citation>
    <scope>NUCLEOTIDE SEQUENCE [LARGE SCALE GENOMIC DNA]</scope>
    <source>
        <strain evidence="3">SpSt-349</strain>
    </source>
</reference>
<gene>
    <name evidence="3" type="ORF">ENQ87_03875</name>
</gene>
<dbReference type="Pfam" id="PF01370">
    <property type="entry name" value="Epimerase"/>
    <property type="match status" value="1"/>
</dbReference>
<dbReference type="InterPro" id="IPR001509">
    <property type="entry name" value="Epimerase_deHydtase"/>
</dbReference>
<dbReference type="Gene3D" id="3.40.50.720">
    <property type="entry name" value="NAD(P)-binding Rossmann-like Domain"/>
    <property type="match status" value="2"/>
</dbReference>
<evidence type="ECO:0000256" key="1">
    <source>
        <dbReference type="ARBA" id="ARBA00007637"/>
    </source>
</evidence>
<comment type="similarity">
    <text evidence="1">Belongs to the NAD(P)-dependent epimerase/dehydratase family.</text>
</comment>
<dbReference type="AlphaFoldDB" id="A0A831UBH9"/>
<dbReference type="PANTHER" id="PTHR43000">
    <property type="entry name" value="DTDP-D-GLUCOSE 4,6-DEHYDRATASE-RELATED"/>
    <property type="match status" value="1"/>
</dbReference>
<dbReference type="Gene3D" id="3.90.25.10">
    <property type="entry name" value="UDP-galactose 4-epimerase, domain 1"/>
    <property type="match status" value="1"/>
</dbReference>
<name>A0A831UBH9_GEOME</name>